<protein>
    <submittedName>
        <fullName evidence="4">Uncharacterized protein</fullName>
    </submittedName>
</protein>
<organism evidence="4">
    <name type="scientific">Clastoptera arizonana</name>
    <name type="common">Arizona spittle bug</name>
    <dbReference type="NCBI Taxonomy" id="38151"/>
    <lineage>
        <taxon>Eukaryota</taxon>
        <taxon>Metazoa</taxon>
        <taxon>Ecdysozoa</taxon>
        <taxon>Arthropoda</taxon>
        <taxon>Hexapoda</taxon>
        <taxon>Insecta</taxon>
        <taxon>Pterygota</taxon>
        <taxon>Neoptera</taxon>
        <taxon>Paraneoptera</taxon>
        <taxon>Hemiptera</taxon>
        <taxon>Auchenorrhyncha</taxon>
        <taxon>Cercopoidea</taxon>
        <taxon>Clastopteridae</taxon>
        <taxon>Clastoptera</taxon>
    </lineage>
</organism>
<dbReference type="EMBL" id="GEDC01023486">
    <property type="protein sequence ID" value="JAS13812.1"/>
    <property type="molecule type" value="Transcribed_RNA"/>
</dbReference>
<keyword evidence="1 2" id="KW-0193">Cuticle</keyword>
<proteinExistence type="predicted"/>
<evidence type="ECO:0000256" key="3">
    <source>
        <dbReference type="SAM" id="SignalP"/>
    </source>
</evidence>
<evidence type="ECO:0000313" key="4">
    <source>
        <dbReference type="EMBL" id="JAS13812.1"/>
    </source>
</evidence>
<feature type="signal peptide" evidence="3">
    <location>
        <begin position="1"/>
        <end position="21"/>
    </location>
</feature>
<dbReference type="GO" id="GO:0005615">
    <property type="term" value="C:extracellular space"/>
    <property type="evidence" value="ECO:0007669"/>
    <property type="project" value="TreeGrafter"/>
</dbReference>
<accession>A0A1B6CK69</accession>
<name>A0A1B6CK69_9HEMI</name>
<dbReference type="Pfam" id="PF00379">
    <property type="entry name" value="Chitin_bind_4"/>
    <property type="match status" value="1"/>
</dbReference>
<feature type="chain" id="PRO_5008580443" evidence="3">
    <location>
        <begin position="22"/>
        <end position="102"/>
    </location>
</feature>
<dbReference type="PANTHER" id="PTHR12236">
    <property type="entry name" value="STRUCTURAL CONTITUENT OF CUTICLE"/>
    <property type="match status" value="1"/>
</dbReference>
<dbReference type="AlphaFoldDB" id="A0A1B6CK69"/>
<dbReference type="PANTHER" id="PTHR12236:SF98">
    <property type="entry name" value="CUTICULAR PROTEIN 56F"/>
    <property type="match status" value="1"/>
</dbReference>
<reference evidence="4" key="1">
    <citation type="submission" date="2015-12" db="EMBL/GenBank/DDBJ databases">
        <title>De novo transcriptome assembly of four potential Pierce s Disease insect vectors from Arizona vineyards.</title>
        <authorList>
            <person name="Tassone E.E."/>
        </authorList>
    </citation>
    <scope>NUCLEOTIDE SEQUENCE</scope>
</reference>
<evidence type="ECO:0000256" key="1">
    <source>
        <dbReference type="ARBA" id="ARBA00022460"/>
    </source>
</evidence>
<dbReference type="PROSITE" id="PS51155">
    <property type="entry name" value="CHIT_BIND_RR_2"/>
    <property type="match status" value="1"/>
</dbReference>
<gene>
    <name evidence="4" type="ORF">g.45076</name>
</gene>
<sequence>MVLSSLVIHCLFASILVQGRSQDLEKQESPLPYEYQYKVEDPPTQTYFGKQETGDAIGKIEGSYYVWLPDSRLMKVTYYVDNDSGFVPKIEFQENSNPFGKK</sequence>
<dbReference type="InterPro" id="IPR000618">
    <property type="entry name" value="Insect_cuticle"/>
</dbReference>
<keyword evidence="3" id="KW-0732">Signal</keyword>
<dbReference type="GO" id="GO:0042302">
    <property type="term" value="F:structural constituent of cuticle"/>
    <property type="evidence" value="ECO:0007669"/>
    <property type="project" value="UniProtKB-UniRule"/>
</dbReference>
<evidence type="ECO:0000256" key="2">
    <source>
        <dbReference type="PROSITE-ProRule" id="PRU00497"/>
    </source>
</evidence>
<dbReference type="GO" id="GO:0031012">
    <property type="term" value="C:extracellular matrix"/>
    <property type="evidence" value="ECO:0007669"/>
    <property type="project" value="TreeGrafter"/>
</dbReference>
<dbReference type="InterPro" id="IPR051217">
    <property type="entry name" value="Insect_Cuticle_Struc_Prot"/>
</dbReference>